<evidence type="ECO:0000256" key="2">
    <source>
        <dbReference type="SAM" id="MobiDB-lite"/>
    </source>
</evidence>
<evidence type="ECO:0000259" key="3">
    <source>
        <dbReference type="PROSITE" id="PS50003"/>
    </source>
</evidence>
<feature type="compositionally biased region" description="Basic and acidic residues" evidence="2">
    <location>
        <begin position="299"/>
        <end position="312"/>
    </location>
</feature>
<feature type="coiled-coil region" evidence="1">
    <location>
        <begin position="671"/>
        <end position="722"/>
    </location>
</feature>
<protein>
    <recommendedName>
        <fullName evidence="3">PH domain-containing protein</fullName>
    </recommendedName>
</protein>
<dbReference type="EMBL" id="LK056680">
    <property type="protein sequence ID" value="CDU24779.1"/>
    <property type="molecule type" value="Genomic_DNA"/>
</dbReference>
<proteinExistence type="predicted"/>
<dbReference type="AlphaFoldDB" id="A0A0F7S132"/>
<evidence type="ECO:0000256" key="1">
    <source>
        <dbReference type="SAM" id="Coils"/>
    </source>
</evidence>
<sequence length="845" mass="93294">MPAPTPTISAFDASVRNAIGQLQQQDSRYDHVVLATAEGSTSRAAPFQLVGIAAGGLDALRTKLHSHETRFTLLRVQARILLIVSLGQGVTGLKRAQVLVQGRALQSSLGAILFAALTIASTSQLTPALVSYKLQLEGFAHVPSPDLNQDFRASWASTSAASVVTRAKPSAPSSPEEVGHDASWSRPISDVGPLHHGMAALSNPVNTRAKSLLVTPSAQLPPTSQGIVIDLASVIEAPNHTTPTLPSQDKFPLLPAVECNNRERLSSSPDSLNAPLTRPHSRTSSDPENPQFTCSPRVRLSDDERKRLSDERDRLRADEAIREQVMRKLRAEQNSVLKSPASRTPRLAVVPPLAPPPPFAPPPAPTSDSAIASSPRRPSSVASPRAASRQKLEDDTPAPTVTVSASRPPNKPLETSDKIRNAFAEGPRSSESHESIRSSIHSLNLWEFAEAASRTDSFLHLPQRASFSTPFRPRRTTSGNATPHVRSRQGSGSESIASVEHACTTSGSRGSVAVSSLFDKELPALPSDVASNDGDEWIGDLKGRDCTYAPSIRAESEEALHDLRERLAQAEARAKAAEDAAAHAIHEAHIETRRLAEELAKVEKGTQEKMEAEAIRRAKWAREQVARDQLDAYERSKLEADEKRRRRVIEEQRRLECDRARRIREEQEWREQEAERVKLEYEVRIRQLAEREAKLKAEAEERERRERERKEQERASEVARQKRLAELTDAVRDSDKVILSGWLNLQTEEAVQWKRRWYEVVDRQLVLCRSATDRSLMSVIPLDPTHLVKVADEQEDCFMSHTLRLEVQESETSTEKQAYIVSTDTHAAKLDLALVVDAIAASADT</sequence>
<dbReference type="Gene3D" id="2.30.29.30">
    <property type="entry name" value="Pleckstrin-homology domain (PH domain)/Phosphotyrosine-binding domain (PTB)"/>
    <property type="match status" value="1"/>
</dbReference>
<gene>
    <name evidence="4" type="primary">SSCI49040.1</name>
    <name evidence="5" type="ORF">SPSC_04612</name>
</gene>
<feature type="coiled-coil region" evidence="1">
    <location>
        <begin position="553"/>
        <end position="587"/>
    </location>
</feature>
<evidence type="ECO:0000313" key="4">
    <source>
        <dbReference type="EMBL" id="CDS00702.1"/>
    </source>
</evidence>
<feature type="compositionally biased region" description="Polar residues" evidence="2">
    <location>
        <begin position="282"/>
        <end position="294"/>
    </location>
</feature>
<dbReference type="SUPFAM" id="SSF50729">
    <property type="entry name" value="PH domain-like"/>
    <property type="match status" value="1"/>
</dbReference>
<dbReference type="EMBL" id="CCFA01002899">
    <property type="protein sequence ID" value="CDS00702.1"/>
    <property type="molecule type" value="Genomic_DNA"/>
</dbReference>
<evidence type="ECO:0000313" key="5">
    <source>
        <dbReference type="EMBL" id="CDU24779.1"/>
    </source>
</evidence>
<feature type="domain" description="PH" evidence="3">
    <location>
        <begin position="736"/>
        <end position="844"/>
    </location>
</feature>
<accession>A0A0F7S132</accession>
<dbReference type="Proteomes" id="UP000242770">
    <property type="component" value="Unassembled WGS sequence"/>
</dbReference>
<name>A0A0F7S132_9BASI</name>
<dbReference type="InterPro" id="IPR011993">
    <property type="entry name" value="PH-like_dom_sf"/>
</dbReference>
<reference evidence="5" key="2">
    <citation type="submission" date="2014-06" db="EMBL/GenBank/DDBJ databases">
        <authorList>
            <person name="Ju J."/>
            <person name="Zhang J."/>
        </authorList>
    </citation>
    <scope>NUCLEOTIDE SEQUENCE</scope>
    <source>
        <strain evidence="5">SscI8</strain>
    </source>
</reference>
<dbReference type="PROSITE" id="PS50003">
    <property type="entry name" value="PH_DOMAIN"/>
    <property type="match status" value="1"/>
</dbReference>
<feature type="compositionally biased region" description="Pro residues" evidence="2">
    <location>
        <begin position="352"/>
        <end position="365"/>
    </location>
</feature>
<dbReference type="STRING" id="49012.A0A0F7S132"/>
<dbReference type="OrthoDB" id="2123378at2759"/>
<feature type="region of interest" description="Disordered" evidence="2">
    <location>
        <begin position="332"/>
        <end position="417"/>
    </location>
</feature>
<feature type="region of interest" description="Disordered" evidence="2">
    <location>
        <begin position="468"/>
        <end position="496"/>
    </location>
</feature>
<keyword evidence="1" id="KW-0175">Coiled coil</keyword>
<reference evidence="6" key="3">
    <citation type="submission" date="2014-06" db="EMBL/GenBank/DDBJ databases">
        <authorList>
            <person name="Berkman P.J."/>
        </authorList>
    </citation>
    <scope>NUCLEOTIDE SEQUENCE [LARGE SCALE GENOMIC DNA]</scope>
</reference>
<feature type="region of interest" description="Disordered" evidence="2">
    <location>
        <begin position="262"/>
        <end position="312"/>
    </location>
</feature>
<organism evidence="4 6">
    <name type="scientific">Sporisorium scitamineum</name>
    <dbReference type="NCBI Taxonomy" id="49012"/>
    <lineage>
        <taxon>Eukaryota</taxon>
        <taxon>Fungi</taxon>
        <taxon>Dikarya</taxon>
        <taxon>Basidiomycota</taxon>
        <taxon>Ustilaginomycotina</taxon>
        <taxon>Ustilaginomycetes</taxon>
        <taxon>Ustilaginales</taxon>
        <taxon>Ustilaginaceae</taxon>
        <taxon>Sporisorium</taxon>
    </lineage>
</organism>
<feature type="compositionally biased region" description="Low complexity" evidence="2">
    <location>
        <begin position="366"/>
        <end position="389"/>
    </location>
</feature>
<dbReference type="Pfam" id="PF00169">
    <property type="entry name" value="PH"/>
    <property type="match status" value="1"/>
</dbReference>
<feature type="region of interest" description="Disordered" evidence="2">
    <location>
        <begin position="164"/>
        <end position="189"/>
    </location>
</feature>
<keyword evidence="6" id="KW-1185">Reference proteome</keyword>
<dbReference type="InterPro" id="IPR001849">
    <property type="entry name" value="PH_domain"/>
</dbReference>
<evidence type="ECO:0000313" key="6">
    <source>
        <dbReference type="Proteomes" id="UP000242770"/>
    </source>
</evidence>
<reference evidence="4" key="1">
    <citation type="submission" date="2014-06" db="EMBL/GenBank/DDBJ databases">
        <authorList>
            <person name="Berkman J.Paul."/>
        </authorList>
    </citation>
    <scope>NUCLEOTIDE SEQUENCE [LARGE SCALE GENOMIC DNA]</scope>
</reference>